<dbReference type="Proteomes" id="UP000240739">
    <property type="component" value="Unassembled WGS sequence"/>
</dbReference>
<reference evidence="1 2" key="1">
    <citation type="submission" date="2018-03" db="EMBL/GenBank/DDBJ databases">
        <title>Aquarubrobacter algicola gen. nov., sp. nov., a novel actinobacterium isolated from shallow eutrophic lake during the end of cyanobacterial harmful algal blooms.</title>
        <authorList>
            <person name="Chun S.J."/>
        </authorList>
    </citation>
    <scope>NUCLEOTIDE SEQUENCE [LARGE SCALE GENOMIC DNA]</scope>
    <source>
        <strain evidence="1 2">Seoho-28</strain>
    </source>
</reference>
<dbReference type="SUPFAM" id="SSF52833">
    <property type="entry name" value="Thioredoxin-like"/>
    <property type="match status" value="1"/>
</dbReference>
<sequence length="92" mass="9915">MKLHVCWGAFATPVHEHVCASALQALRDAGHDPEVERTYSFGAIPGALQTPGRKRVHAGTGSHWVPALQLDDGTWIGGSKRIVAWAREHPAA</sequence>
<evidence type="ECO:0008006" key="3">
    <source>
        <dbReference type="Google" id="ProtNLM"/>
    </source>
</evidence>
<organism evidence="1 2">
    <name type="scientific">Paraconexibacter algicola</name>
    <dbReference type="NCBI Taxonomy" id="2133960"/>
    <lineage>
        <taxon>Bacteria</taxon>
        <taxon>Bacillati</taxon>
        <taxon>Actinomycetota</taxon>
        <taxon>Thermoleophilia</taxon>
        <taxon>Solirubrobacterales</taxon>
        <taxon>Paraconexibacteraceae</taxon>
        <taxon>Paraconexibacter</taxon>
    </lineage>
</organism>
<accession>A0A2T4UIJ9</accession>
<dbReference type="InterPro" id="IPR036249">
    <property type="entry name" value="Thioredoxin-like_sf"/>
</dbReference>
<evidence type="ECO:0000313" key="1">
    <source>
        <dbReference type="EMBL" id="PTL59061.1"/>
    </source>
</evidence>
<keyword evidence="2" id="KW-1185">Reference proteome</keyword>
<proteinExistence type="predicted"/>
<dbReference type="EMBL" id="PYYB01000001">
    <property type="protein sequence ID" value="PTL59061.1"/>
    <property type="molecule type" value="Genomic_DNA"/>
</dbReference>
<protein>
    <recommendedName>
        <fullName evidence="3">GST N-terminal domain-containing protein</fullName>
    </recommendedName>
</protein>
<dbReference type="OrthoDB" id="4867152at2"/>
<comment type="caution">
    <text evidence="1">The sequence shown here is derived from an EMBL/GenBank/DDBJ whole genome shotgun (WGS) entry which is preliminary data.</text>
</comment>
<dbReference type="AlphaFoldDB" id="A0A2T4UIJ9"/>
<name>A0A2T4UIJ9_9ACTN</name>
<gene>
    <name evidence="1" type="ORF">C7Y72_05070</name>
</gene>
<dbReference type="RefSeq" id="WP_107567497.1">
    <property type="nucleotide sequence ID" value="NZ_PYYB01000001.1"/>
</dbReference>
<evidence type="ECO:0000313" key="2">
    <source>
        <dbReference type="Proteomes" id="UP000240739"/>
    </source>
</evidence>